<evidence type="ECO:0000313" key="1">
    <source>
        <dbReference type="EMBL" id="WUS54645.1"/>
    </source>
</evidence>
<dbReference type="Proteomes" id="UP001432014">
    <property type="component" value="Chromosome"/>
</dbReference>
<evidence type="ECO:0000313" key="2">
    <source>
        <dbReference type="Proteomes" id="UP001432014"/>
    </source>
</evidence>
<proteinExistence type="predicted"/>
<dbReference type="SUPFAM" id="SSF48452">
    <property type="entry name" value="TPR-like"/>
    <property type="match status" value="1"/>
</dbReference>
<organism evidence="1 2">
    <name type="scientific">Kitasatospora herbaricolor</name>
    <dbReference type="NCBI Taxonomy" id="68217"/>
    <lineage>
        <taxon>Bacteria</taxon>
        <taxon>Bacillati</taxon>
        <taxon>Actinomycetota</taxon>
        <taxon>Actinomycetes</taxon>
        <taxon>Kitasatosporales</taxon>
        <taxon>Streptomycetaceae</taxon>
        <taxon>Kitasatospora</taxon>
    </lineage>
</organism>
<dbReference type="Gene3D" id="1.25.40.10">
    <property type="entry name" value="Tetratricopeptide repeat domain"/>
    <property type="match status" value="1"/>
</dbReference>
<dbReference type="RefSeq" id="WP_329500820.1">
    <property type="nucleotide sequence ID" value="NZ_CP108460.1"/>
</dbReference>
<gene>
    <name evidence="1" type="ORF">OG469_03465</name>
</gene>
<sequence>MLRAEARRGHTEELCLAAALVGLHGQAEDHELVQSLRTADPDVHYGLGGFPAAAPDLSAWAAELDESNHGQDPADEDELTWADLARRQGRTELARSILVRLLDDTGPRDALRLGCLAARLAQLGDFAQAVRARQLHACLQDDPHQRGVSMLSLASLQRRAGDVDVAWQSLQRAVADLDGPPPAPPTDQLALELGLPEQENRTVAWRALGLGQRVAEEHFLIARAAATSARSATAHAALAAGASLLDTLPRPADNLRLLATEVAEELAAREVGDQG</sequence>
<keyword evidence="2" id="KW-1185">Reference proteome</keyword>
<evidence type="ECO:0008006" key="3">
    <source>
        <dbReference type="Google" id="ProtNLM"/>
    </source>
</evidence>
<reference evidence="1 2" key="1">
    <citation type="submission" date="2022-10" db="EMBL/GenBank/DDBJ databases">
        <title>The complete genomes of actinobacterial strains from the NBC collection.</title>
        <authorList>
            <person name="Joergensen T.S."/>
            <person name="Alvarez Arevalo M."/>
            <person name="Sterndorff E.B."/>
            <person name="Faurdal D."/>
            <person name="Vuksanovic O."/>
            <person name="Mourched A.-S."/>
            <person name="Charusanti P."/>
            <person name="Shaw S."/>
            <person name="Blin K."/>
            <person name="Weber T."/>
        </authorList>
    </citation>
    <scope>NUCLEOTIDE SEQUENCE [LARGE SCALE GENOMIC DNA]</scope>
    <source>
        <strain evidence="1 2">NBC_01247</strain>
    </source>
</reference>
<name>A0ABZ1W1F1_9ACTN</name>
<dbReference type="InterPro" id="IPR011990">
    <property type="entry name" value="TPR-like_helical_dom_sf"/>
</dbReference>
<protein>
    <recommendedName>
        <fullName evidence="3">Tetratricopeptide repeat protein</fullName>
    </recommendedName>
</protein>
<accession>A0ABZ1W1F1</accession>
<dbReference type="EMBL" id="CP108482">
    <property type="protein sequence ID" value="WUS54645.1"/>
    <property type="molecule type" value="Genomic_DNA"/>
</dbReference>